<dbReference type="EMBL" id="JALBUU010000079">
    <property type="protein sequence ID" value="MCI0755965.1"/>
    <property type="molecule type" value="Genomic_DNA"/>
</dbReference>
<evidence type="ECO:0000259" key="3">
    <source>
        <dbReference type="PROSITE" id="PS50977"/>
    </source>
</evidence>
<dbReference type="PANTHER" id="PTHR30328">
    <property type="entry name" value="TRANSCRIPTIONAL REPRESSOR"/>
    <property type="match status" value="1"/>
</dbReference>
<dbReference type="InterPro" id="IPR050109">
    <property type="entry name" value="HTH-type_TetR-like_transc_reg"/>
</dbReference>
<evidence type="ECO:0000313" key="5">
    <source>
        <dbReference type="Proteomes" id="UP001201985"/>
    </source>
</evidence>
<organism evidence="4 5">
    <name type="scientific">Teichococcus vastitatis</name>
    <dbReference type="NCBI Taxonomy" id="2307076"/>
    <lineage>
        <taxon>Bacteria</taxon>
        <taxon>Pseudomonadati</taxon>
        <taxon>Pseudomonadota</taxon>
        <taxon>Alphaproteobacteria</taxon>
        <taxon>Acetobacterales</taxon>
        <taxon>Roseomonadaceae</taxon>
        <taxon>Roseomonas</taxon>
    </lineage>
</organism>
<evidence type="ECO:0000313" key="4">
    <source>
        <dbReference type="EMBL" id="MCI0755965.1"/>
    </source>
</evidence>
<dbReference type="PROSITE" id="PS50977">
    <property type="entry name" value="HTH_TETR_2"/>
    <property type="match status" value="1"/>
</dbReference>
<dbReference type="RefSeq" id="WP_238384177.1">
    <property type="nucleotide sequence ID" value="NZ_JALBUU010000079.1"/>
</dbReference>
<protein>
    <submittedName>
        <fullName evidence="4">TetR/AcrR family transcriptional regulator</fullName>
    </submittedName>
</protein>
<dbReference type="Pfam" id="PF00440">
    <property type="entry name" value="TetR_N"/>
    <property type="match status" value="1"/>
</dbReference>
<accession>A0ABS9WAQ3</accession>
<dbReference type="SUPFAM" id="SSF48498">
    <property type="entry name" value="Tetracyclin repressor-like, C-terminal domain"/>
    <property type="match status" value="1"/>
</dbReference>
<feature type="DNA-binding region" description="H-T-H motif" evidence="2">
    <location>
        <begin position="40"/>
        <end position="59"/>
    </location>
</feature>
<dbReference type="SUPFAM" id="SSF46689">
    <property type="entry name" value="Homeodomain-like"/>
    <property type="match status" value="1"/>
</dbReference>
<keyword evidence="1 2" id="KW-0238">DNA-binding</keyword>
<comment type="caution">
    <text evidence="4">The sequence shown here is derived from an EMBL/GenBank/DDBJ whole genome shotgun (WGS) entry which is preliminary data.</text>
</comment>
<reference evidence="4 5" key="1">
    <citation type="submission" date="2022-03" db="EMBL/GenBank/DDBJ databases">
        <title>Complete genome analysis of Roseomonas KG 17.1 : a prolific producer of plant growth promoters.</title>
        <authorList>
            <person name="Saadouli I."/>
            <person name="Najjari A."/>
            <person name="Mosbah A."/>
            <person name="Ouzari H.I."/>
        </authorList>
    </citation>
    <scope>NUCLEOTIDE SEQUENCE [LARGE SCALE GENOMIC DNA]</scope>
    <source>
        <strain evidence="4 5">KG17-1</strain>
    </source>
</reference>
<feature type="domain" description="HTH tetR-type" evidence="3">
    <location>
        <begin position="17"/>
        <end position="77"/>
    </location>
</feature>
<dbReference type="InterPro" id="IPR001647">
    <property type="entry name" value="HTH_TetR"/>
</dbReference>
<gene>
    <name evidence="4" type="ORF">MON41_20060</name>
</gene>
<evidence type="ECO:0000256" key="2">
    <source>
        <dbReference type="PROSITE-ProRule" id="PRU00335"/>
    </source>
</evidence>
<evidence type="ECO:0000256" key="1">
    <source>
        <dbReference type="ARBA" id="ARBA00023125"/>
    </source>
</evidence>
<dbReference type="PANTHER" id="PTHR30328:SF54">
    <property type="entry name" value="HTH-TYPE TRANSCRIPTIONAL REPRESSOR SCO4008"/>
    <property type="match status" value="1"/>
</dbReference>
<sequence>MPQDTADPVGGRAWQRRKRLDHILATAERVFAEAGFEGASMAELAAASGLPKANLHYYFGTKEALYTALLDSILDLWLSATDSIRPEADPAQALEAYIRTKMLWSRSRPFASKVFANEVLHGATHLRSYLAGPLRTLVQEKSRVVQGWIDAGRMQAIDPPHLFFAIWAMTQTYADFSVQIGAVLNRPELLPEDHAAGTDTILQLVLRGCGLEPQEPLPVAEAGRAAVAPPRRRRRG</sequence>
<dbReference type="Gene3D" id="1.10.357.10">
    <property type="entry name" value="Tetracycline Repressor, domain 2"/>
    <property type="match status" value="1"/>
</dbReference>
<dbReference type="Proteomes" id="UP001201985">
    <property type="component" value="Unassembled WGS sequence"/>
</dbReference>
<dbReference type="PRINTS" id="PR00455">
    <property type="entry name" value="HTHTETR"/>
</dbReference>
<dbReference type="InterPro" id="IPR009057">
    <property type="entry name" value="Homeodomain-like_sf"/>
</dbReference>
<dbReference type="Gene3D" id="1.10.10.60">
    <property type="entry name" value="Homeodomain-like"/>
    <property type="match status" value="1"/>
</dbReference>
<proteinExistence type="predicted"/>
<dbReference type="Pfam" id="PF08362">
    <property type="entry name" value="TetR_C_3"/>
    <property type="match status" value="1"/>
</dbReference>
<dbReference type="InterPro" id="IPR036271">
    <property type="entry name" value="Tet_transcr_reg_TetR-rel_C_sf"/>
</dbReference>
<name>A0ABS9WAQ3_9PROT</name>
<dbReference type="InterPro" id="IPR013573">
    <property type="entry name" value="Tscrpt_reg_YcdC_C"/>
</dbReference>
<keyword evidence="5" id="KW-1185">Reference proteome</keyword>